<name>B9T451_RICCO</name>
<reference evidence="2" key="1">
    <citation type="journal article" date="2010" name="Nat. Biotechnol.">
        <title>Draft genome sequence of the oilseed species Ricinus communis.</title>
        <authorList>
            <person name="Chan A.P."/>
            <person name="Crabtree J."/>
            <person name="Zhao Q."/>
            <person name="Lorenzi H."/>
            <person name="Orvis J."/>
            <person name="Puiu D."/>
            <person name="Melake-Berhan A."/>
            <person name="Jones K.M."/>
            <person name="Redman J."/>
            <person name="Chen G."/>
            <person name="Cahoon E.B."/>
            <person name="Gedil M."/>
            <person name="Stanke M."/>
            <person name="Haas B.J."/>
            <person name="Wortman J.R."/>
            <person name="Fraser-Liggett C.M."/>
            <person name="Ravel J."/>
            <person name="Rabinowicz P.D."/>
        </authorList>
    </citation>
    <scope>NUCLEOTIDE SEQUENCE [LARGE SCALE GENOMIC DNA]</scope>
    <source>
        <strain evidence="2">cv. Hale</strain>
    </source>
</reference>
<evidence type="ECO:0000313" key="1">
    <source>
        <dbReference type="EMBL" id="EEF29374.1"/>
    </source>
</evidence>
<protein>
    <submittedName>
        <fullName evidence="1">Uncharacterized protein</fullName>
    </submittedName>
</protein>
<sequence>MYILLLMQRDTTGLTAENKELKLRLQAMEQQAHLRDALNEALREEVQRLKIATGQIPAVNGNLFGRDSEWTAPSGLCKLQSEGLASLRKVKLVKGCECCSELPLVT</sequence>
<dbReference type="Proteomes" id="UP000008311">
    <property type="component" value="Unassembled WGS sequence"/>
</dbReference>
<organism evidence="1 2">
    <name type="scientific">Ricinus communis</name>
    <name type="common">Castor bean</name>
    <dbReference type="NCBI Taxonomy" id="3988"/>
    <lineage>
        <taxon>Eukaryota</taxon>
        <taxon>Viridiplantae</taxon>
        <taxon>Streptophyta</taxon>
        <taxon>Embryophyta</taxon>
        <taxon>Tracheophyta</taxon>
        <taxon>Spermatophyta</taxon>
        <taxon>Magnoliopsida</taxon>
        <taxon>eudicotyledons</taxon>
        <taxon>Gunneridae</taxon>
        <taxon>Pentapetalae</taxon>
        <taxon>rosids</taxon>
        <taxon>fabids</taxon>
        <taxon>Malpighiales</taxon>
        <taxon>Euphorbiaceae</taxon>
        <taxon>Acalyphoideae</taxon>
        <taxon>Acalypheae</taxon>
        <taxon>Ricinus</taxon>
    </lineage>
</organism>
<accession>B9T451</accession>
<proteinExistence type="predicted"/>
<evidence type="ECO:0000313" key="2">
    <source>
        <dbReference type="Proteomes" id="UP000008311"/>
    </source>
</evidence>
<dbReference type="AlphaFoldDB" id="B9T451"/>
<dbReference type="InParanoid" id="B9T451"/>
<dbReference type="EMBL" id="EQ974451">
    <property type="protein sequence ID" value="EEF29374.1"/>
    <property type="molecule type" value="Genomic_DNA"/>
</dbReference>
<gene>
    <name evidence="1" type="ORF">RCOM_1170820</name>
</gene>
<keyword evidence="2" id="KW-1185">Reference proteome</keyword>
<dbReference type="PANTHER" id="PTHR13690">
    <property type="entry name" value="TRANSCRIPTION FACTOR POSF21-RELATED"/>
    <property type="match status" value="1"/>
</dbReference>
<dbReference type="STRING" id="3988.B9T451"/>
<dbReference type="PANTHER" id="PTHR13690:SF86">
    <property type="entry name" value="TRANSCRIPTION FACTOR VIP1"/>
    <property type="match status" value="1"/>
</dbReference>